<sequence>MKTLSGRPGERALRSTLVFATCGAAGSTASARALGLGCPLETWLGDLSLGPGTWARLRGVSSRYRGRHFGAETGASLGDGVWPEAGGRGRCPSLATR</sequence>
<dbReference type="EMBL" id="JAATJU010003600">
    <property type="protein sequence ID" value="KAH0519699.1"/>
    <property type="molecule type" value="Genomic_DNA"/>
</dbReference>
<dbReference type="AlphaFoldDB" id="A0A8J6L436"/>
<accession>A0A8J6L436</accession>
<comment type="caution">
    <text evidence="1">The sequence shown here is derived from an EMBL/GenBank/DDBJ whole genome shotgun (WGS) entry which is preliminary data.</text>
</comment>
<evidence type="ECO:0000313" key="2">
    <source>
        <dbReference type="Proteomes" id="UP000710432"/>
    </source>
</evidence>
<name>A0A8J6L436_MICOH</name>
<evidence type="ECO:0000313" key="1">
    <source>
        <dbReference type="EMBL" id="KAH0519699.1"/>
    </source>
</evidence>
<gene>
    <name evidence="1" type="ORF">LTLLF_110650</name>
</gene>
<protein>
    <submittedName>
        <fullName evidence="1">Uncharacterized protein</fullName>
    </submittedName>
</protein>
<reference evidence="1" key="1">
    <citation type="submission" date="2020-03" db="EMBL/GenBank/DDBJ databases">
        <title>Studies in the Genomics of Life Span.</title>
        <authorList>
            <person name="Glass D."/>
        </authorList>
    </citation>
    <scope>NUCLEOTIDE SEQUENCE</scope>
    <source>
        <strain evidence="1">LTLLF</strain>
        <tissue evidence="1">Muscle</tissue>
    </source>
</reference>
<organism evidence="1 2">
    <name type="scientific">Microtus ochrogaster</name>
    <name type="common">Prairie vole</name>
    <dbReference type="NCBI Taxonomy" id="79684"/>
    <lineage>
        <taxon>Eukaryota</taxon>
        <taxon>Metazoa</taxon>
        <taxon>Chordata</taxon>
        <taxon>Craniata</taxon>
        <taxon>Vertebrata</taxon>
        <taxon>Euteleostomi</taxon>
        <taxon>Mammalia</taxon>
        <taxon>Eutheria</taxon>
        <taxon>Euarchontoglires</taxon>
        <taxon>Glires</taxon>
        <taxon>Rodentia</taxon>
        <taxon>Myomorpha</taxon>
        <taxon>Muroidea</taxon>
        <taxon>Cricetidae</taxon>
        <taxon>Arvicolinae</taxon>
        <taxon>Microtus</taxon>
    </lineage>
</organism>
<proteinExistence type="predicted"/>
<dbReference type="Proteomes" id="UP000710432">
    <property type="component" value="Unassembled WGS sequence"/>
</dbReference>